<dbReference type="GO" id="GO:0016787">
    <property type="term" value="F:hydrolase activity"/>
    <property type="evidence" value="ECO:0007669"/>
    <property type="project" value="UniProtKB-KW"/>
</dbReference>
<organism evidence="2 3">
    <name type="scientific">Pseudorhodoferax aquiterrae</name>
    <dbReference type="NCBI Taxonomy" id="747304"/>
    <lineage>
        <taxon>Bacteria</taxon>
        <taxon>Pseudomonadati</taxon>
        <taxon>Pseudomonadota</taxon>
        <taxon>Betaproteobacteria</taxon>
        <taxon>Burkholderiales</taxon>
        <taxon>Comamonadaceae</taxon>
    </lineage>
</organism>
<gene>
    <name evidence="2" type="ORF">GCM10007320_28190</name>
</gene>
<proteinExistence type="predicted"/>
<dbReference type="Proteomes" id="UP000626210">
    <property type="component" value="Unassembled WGS sequence"/>
</dbReference>
<accession>A0ABQ3G391</accession>
<keyword evidence="3" id="KW-1185">Reference proteome</keyword>
<protein>
    <submittedName>
        <fullName evidence="2">6-aminohexanoate-dimer hydrolase</fullName>
    </submittedName>
</protein>
<evidence type="ECO:0000313" key="2">
    <source>
        <dbReference type="EMBL" id="GHC84081.1"/>
    </source>
</evidence>
<keyword evidence="2" id="KW-0378">Hydrolase</keyword>
<dbReference type="InterPro" id="IPR001466">
    <property type="entry name" value="Beta-lactam-related"/>
</dbReference>
<dbReference type="EMBL" id="BMYK01000007">
    <property type="protein sequence ID" value="GHC84081.1"/>
    <property type="molecule type" value="Genomic_DNA"/>
</dbReference>
<evidence type="ECO:0000259" key="1">
    <source>
        <dbReference type="Pfam" id="PF00144"/>
    </source>
</evidence>
<dbReference type="InterPro" id="IPR050789">
    <property type="entry name" value="Diverse_Enzym_Activities"/>
</dbReference>
<sequence length="396" mass="42897">MELGWRMGAPDLADDPEAWSWPRVRERFCSMRGVIPTANVWRGEGPVAALPRAPRDDIDAVRFTPLGGSETMRWDASLAANRTDGILVLHRGRIVYERYDGPLRAELPHVCMSVTKSLVGTLAAAEVAEGRLDPAAPVATYVPGLDGSAWATATLRQVMDMTTALHYDEDYTRPDADVWAYLRAAGQLRAAPGVPVPRGIHAFLRTVRASGAHGQGFTYKTVNTEMLAWVLRETTGLPLEQLVSERLWAPMGTEQDAYFGVDALRLAGAGGALSATLRDLARFGELMRCGGVFNGRRILPQAAVADIARGASPADFRHAGYALLPGWSYRAMWWVTHNAHGAYCARGIHGQGIYIDPSAEMVIARFASHPGAGNANLDPTTLPAYHALAQHLVANP</sequence>
<name>A0ABQ3G391_9BURK</name>
<reference evidence="3" key="1">
    <citation type="journal article" date="2019" name="Int. J. Syst. Evol. Microbiol.">
        <title>The Global Catalogue of Microorganisms (GCM) 10K type strain sequencing project: providing services to taxonomists for standard genome sequencing and annotation.</title>
        <authorList>
            <consortium name="The Broad Institute Genomics Platform"/>
            <consortium name="The Broad Institute Genome Sequencing Center for Infectious Disease"/>
            <person name="Wu L."/>
            <person name="Ma J."/>
        </authorList>
    </citation>
    <scope>NUCLEOTIDE SEQUENCE [LARGE SCALE GENOMIC DNA]</scope>
    <source>
        <strain evidence="3">KCTC 23314</strain>
    </source>
</reference>
<dbReference type="PANTHER" id="PTHR43283">
    <property type="entry name" value="BETA-LACTAMASE-RELATED"/>
    <property type="match status" value="1"/>
</dbReference>
<dbReference type="Pfam" id="PF00144">
    <property type="entry name" value="Beta-lactamase"/>
    <property type="match status" value="1"/>
</dbReference>
<dbReference type="InterPro" id="IPR012338">
    <property type="entry name" value="Beta-lactam/transpept-like"/>
</dbReference>
<dbReference type="PANTHER" id="PTHR43283:SF7">
    <property type="entry name" value="BETA-LACTAMASE-RELATED DOMAIN-CONTAINING PROTEIN"/>
    <property type="match status" value="1"/>
</dbReference>
<comment type="caution">
    <text evidence="2">The sequence shown here is derived from an EMBL/GenBank/DDBJ whole genome shotgun (WGS) entry which is preliminary data.</text>
</comment>
<dbReference type="Gene3D" id="3.40.710.10">
    <property type="entry name" value="DD-peptidase/beta-lactamase superfamily"/>
    <property type="match status" value="1"/>
</dbReference>
<evidence type="ECO:0000313" key="3">
    <source>
        <dbReference type="Proteomes" id="UP000626210"/>
    </source>
</evidence>
<dbReference type="SUPFAM" id="SSF56601">
    <property type="entry name" value="beta-lactamase/transpeptidase-like"/>
    <property type="match status" value="1"/>
</dbReference>
<feature type="domain" description="Beta-lactamase-related" evidence="1">
    <location>
        <begin position="86"/>
        <end position="372"/>
    </location>
</feature>